<comment type="similarity">
    <text evidence="1">Belongs to the NADH dehydrogenase family.</text>
</comment>
<name>A0A533Q620_9BACT</name>
<gene>
    <name evidence="12" type="ORF">JETT_3725</name>
</gene>
<dbReference type="InterPro" id="IPR054585">
    <property type="entry name" value="NDH2-like_C"/>
</dbReference>
<dbReference type="Pfam" id="PF07992">
    <property type="entry name" value="Pyr_redox_2"/>
    <property type="match status" value="1"/>
</dbReference>
<dbReference type="GO" id="GO:0050136">
    <property type="term" value="F:NADH dehydrogenase (quinone) (non-electrogenic) activity"/>
    <property type="evidence" value="ECO:0007669"/>
    <property type="project" value="UniProtKB-EC"/>
</dbReference>
<dbReference type="PANTHER" id="PTHR43706">
    <property type="entry name" value="NADH DEHYDROGENASE"/>
    <property type="match status" value="1"/>
</dbReference>
<proteinExistence type="inferred from homology"/>
<dbReference type="AlphaFoldDB" id="A0A533Q620"/>
<keyword evidence="9" id="KW-0472">Membrane</keyword>
<keyword evidence="9" id="KW-1133">Transmembrane helix</keyword>
<dbReference type="EC" id="1.6.5.9" evidence="2"/>
<dbReference type="PRINTS" id="PR00411">
    <property type="entry name" value="PNDRDTASEI"/>
</dbReference>
<feature type="domain" description="External alternative NADH-ubiquinone oxidoreductase-like C-terminal" evidence="11">
    <location>
        <begin position="343"/>
        <end position="395"/>
    </location>
</feature>
<keyword evidence="6" id="KW-0560">Oxidoreductase</keyword>
<comment type="catalytic activity">
    <reaction evidence="8">
        <text>a quinone + NADH + H(+) = a quinol + NAD(+)</text>
        <dbReference type="Rhea" id="RHEA:46160"/>
        <dbReference type="ChEBI" id="CHEBI:15378"/>
        <dbReference type="ChEBI" id="CHEBI:24646"/>
        <dbReference type="ChEBI" id="CHEBI:57540"/>
        <dbReference type="ChEBI" id="CHEBI:57945"/>
        <dbReference type="ChEBI" id="CHEBI:132124"/>
        <dbReference type="EC" id="1.6.5.9"/>
    </reaction>
</comment>
<evidence type="ECO:0000256" key="3">
    <source>
        <dbReference type="ARBA" id="ARBA00022630"/>
    </source>
</evidence>
<dbReference type="EMBL" id="SULG01000145">
    <property type="protein sequence ID" value="TLD40012.1"/>
    <property type="molecule type" value="Genomic_DNA"/>
</dbReference>
<keyword evidence="5" id="KW-0809">Transit peptide</keyword>
<keyword evidence="4" id="KW-0274">FAD</keyword>
<reference evidence="12 13" key="1">
    <citation type="submission" date="2019-04" db="EMBL/GenBank/DDBJ databases">
        <title>Genome of a novel bacterium Candidatus Jettenia ecosi reconstructed from metagenome of an anammox bioreactor.</title>
        <authorList>
            <person name="Mardanov A.V."/>
            <person name="Beletsky A.V."/>
            <person name="Ravin N.V."/>
            <person name="Botchkova E.A."/>
            <person name="Litti Y.V."/>
            <person name="Nozhevnikova A.N."/>
        </authorList>
    </citation>
    <scope>NUCLEOTIDE SEQUENCE [LARGE SCALE GENOMIC DNA]</scope>
    <source>
        <strain evidence="12">J2</strain>
    </source>
</reference>
<dbReference type="Proteomes" id="UP000319783">
    <property type="component" value="Unassembled WGS sequence"/>
</dbReference>
<evidence type="ECO:0000256" key="2">
    <source>
        <dbReference type="ARBA" id="ARBA00012637"/>
    </source>
</evidence>
<dbReference type="Gene3D" id="3.50.50.100">
    <property type="match status" value="1"/>
</dbReference>
<evidence type="ECO:0000256" key="8">
    <source>
        <dbReference type="ARBA" id="ARBA00047599"/>
    </source>
</evidence>
<comment type="caution">
    <text evidence="12">The sequence shown here is derived from an EMBL/GenBank/DDBJ whole genome shotgun (WGS) entry which is preliminary data.</text>
</comment>
<evidence type="ECO:0000313" key="12">
    <source>
        <dbReference type="EMBL" id="TLD40012.1"/>
    </source>
</evidence>
<keyword evidence="3" id="KW-0285">Flavoprotein</keyword>
<evidence type="ECO:0000256" key="7">
    <source>
        <dbReference type="ARBA" id="ARBA00023027"/>
    </source>
</evidence>
<evidence type="ECO:0000256" key="1">
    <source>
        <dbReference type="ARBA" id="ARBA00005272"/>
    </source>
</evidence>
<protein>
    <recommendedName>
        <fullName evidence="2">NADH:ubiquinone reductase (non-electrogenic)</fullName>
        <ecNumber evidence="2">1.6.5.9</ecNumber>
    </recommendedName>
</protein>
<feature type="domain" description="FAD/NAD(P)-binding" evidence="10">
    <location>
        <begin position="3"/>
        <end position="319"/>
    </location>
</feature>
<evidence type="ECO:0000256" key="4">
    <source>
        <dbReference type="ARBA" id="ARBA00022827"/>
    </source>
</evidence>
<keyword evidence="7" id="KW-0520">NAD</keyword>
<evidence type="ECO:0000259" key="10">
    <source>
        <dbReference type="Pfam" id="PF07992"/>
    </source>
</evidence>
<dbReference type="SUPFAM" id="SSF51905">
    <property type="entry name" value="FAD/NAD(P)-binding domain"/>
    <property type="match status" value="1"/>
</dbReference>
<accession>A0A533Q620</accession>
<dbReference type="Pfam" id="PF22366">
    <property type="entry name" value="NDH2_C"/>
    <property type="match status" value="1"/>
</dbReference>
<dbReference type="PANTHER" id="PTHR43706:SF47">
    <property type="entry name" value="EXTERNAL NADH-UBIQUINONE OXIDOREDUCTASE 1, MITOCHONDRIAL-RELATED"/>
    <property type="match status" value="1"/>
</dbReference>
<dbReference type="PRINTS" id="PR00368">
    <property type="entry name" value="FADPNR"/>
</dbReference>
<evidence type="ECO:0000256" key="9">
    <source>
        <dbReference type="SAM" id="Phobius"/>
    </source>
</evidence>
<evidence type="ECO:0000259" key="11">
    <source>
        <dbReference type="Pfam" id="PF22366"/>
    </source>
</evidence>
<sequence length="416" mass="46763">MKRVVIVGVGFAGLRAARTLANKGFDVLLLDRNNYHLFQPLLYQVATAELEQESIVYPIREIIRRWRGVHFRLAEVWGIDLERHQVLTANGVIAYDYLILATGSVTNFFGMDTIKRYGYDLKYLNDAVVLRNQILSSFEYAAQKPNASERLALLTFVVVGGGPTGVEFTGALAELVHHVLSKDYPELQVKDVRIILIEAGDSLLSNFPKKLQDYALLKLHRMGIEVRLKTAVSGAESHQVLLKDGTSIPSRTLFWAAGVRASSLADALPVMKVRGGRIIVKQDLTIEGYPNVFVVGDMAYLEQDGQPLPMIAPVAMQQGEYAGRAIFQAERGRPIGPFYYRDRGSMATIGRGAAVAHTMGFSFSGFIAWVIWLALHLFFLIGFRNRIVVLLNWGYEYFLLKRQIRIITQEKKEIKR</sequence>
<dbReference type="InterPro" id="IPR023753">
    <property type="entry name" value="FAD/NAD-binding_dom"/>
</dbReference>
<feature type="transmembrane region" description="Helical" evidence="9">
    <location>
        <begin position="361"/>
        <end position="383"/>
    </location>
</feature>
<dbReference type="InterPro" id="IPR036188">
    <property type="entry name" value="FAD/NAD-bd_sf"/>
</dbReference>
<evidence type="ECO:0000256" key="6">
    <source>
        <dbReference type="ARBA" id="ARBA00023002"/>
    </source>
</evidence>
<evidence type="ECO:0000313" key="13">
    <source>
        <dbReference type="Proteomes" id="UP000319783"/>
    </source>
</evidence>
<keyword evidence="9" id="KW-0812">Transmembrane</keyword>
<dbReference type="InterPro" id="IPR045024">
    <property type="entry name" value="NDH-2"/>
</dbReference>
<evidence type="ECO:0000256" key="5">
    <source>
        <dbReference type="ARBA" id="ARBA00022946"/>
    </source>
</evidence>
<organism evidence="12 13">
    <name type="scientific">Candidatus Jettenia ecosi</name>
    <dbReference type="NCBI Taxonomy" id="2494326"/>
    <lineage>
        <taxon>Bacteria</taxon>
        <taxon>Pseudomonadati</taxon>
        <taxon>Planctomycetota</taxon>
        <taxon>Candidatus Brocadiia</taxon>
        <taxon>Candidatus Brocadiales</taxon>
        <taxon>Candidatus Brocadiaceae</taxon>
        <taxon>Candidatus Jettenia</taxon>
    </lineage>
</organism>